<evidence type="ECO:0000256" key="1">
    <source>
        <dbReference type="ARBA" id="ARBA00006525"/>
    </source>
</evidence>
<dbReference type="AlphaFoldDB" id="A0A852TSU9"/>
<dbReference type="Pfam" id="PF02481">
    <property type="entry name" value="DNA_processg_A"/>
    <property type="match status" value="1"/>
</dbReference>
<dbReference type="EMBL" id="JACCCC010000001">
    <property type="protein sequence ID" value="NYE45932.1"/>
    <property type="molecule type" value="Genomic_DNA"/>
</dbReference>
<dbReference type="Gene3D" id="3.40.50.450">
    <property type="match status" value="1"/>
</dbReference>
<dbReference type="InterPro" id="IPR057666">
    <property type="entry name" value="DrpA_SLOG"/>
</dbReference>
<evidence type="ECO:0000256" key="2">
    <source>
        <dbReference type="SAM" id="MobiDB-lite"/>
    </source>
</evidence>
<comment type="caution">
    <text evidence="4">The sequence shown here is derived from an EMBL/GenBank/DDBJ whole genome shotgun (WGS) entry which is preliminary data.</text>
</comment>
<gene>
    <name evidence="4" type="ORF">HDA32_001052</name>
</gene>
<dbReference type="Proteomes" id="UP000589036">
    <property type="component" value="Unassembled WGS sequence"/>
</dbReference>
<dbReference type="NCBIfam" id="TIGR00732">
    <property type="entry name" value="dprA"/>
    <property type="match status" value="1"/>
</dbReference>
<proteinExistence type="inferred from homology"/>
<keyword evidence="5" id="KW-1185">Reference proteome</keyword>
<dbReference type="GO" id="GO:0009294">
    <property type="term" value="P:DNA-mediated transformation"/>
    <property type="evidence" value="ECO:0007669"/>
    <property type="project" value="InterPro"/>
</dbReference>
<evidence type="ECO:0000313" key="4">
    <source>
        <dbReference type="EMBL" id="NYE45932.1"/>
    </source>
</evidence>
<dbReference type="PANTHER" id="PTHR43022:SF1">
    <property type="entry name" value="PROTEIN SMF"/>
    <property type="match status" value="1"/>
</dbReference>
<dbReference type="RefSeq" id="WP_312863046.1">
    <property type="nucleotide sequence ID" value="NZ_BAAAYY010000024.1"/>
</dbReference>
<accession>A0A852TSU9</accession>
<evidence type="ECO:0000259" key="3">
    <source>
        <dbReference type="Pfam" id="PF02481"/>
    </source>
</evidence>
<reference evidence="4 5" key="1">
    <citation type="submission" date="2020-07" db="EMBL/GenBank/DDBJ databases">
        <title>Sequencing the genomes of 1000 actinobacteria strains.</title>
        <authorList>
            <person name="Klenk H.-P."/>
        </authorList>
    </citation>
    <scope>NUCLEOTIDE SEQUENCE [LARGE SCALE GENOMIC DNA]</scope>
    <source>
        <strain evidence="4 5">CXB654</strain>
    </source>
</reference>
<dbReference type="SUPFAM" id="SSF102405">
    <property type="entry name" value="MCP/YpsA-like"/>
    <property type="match status" value="1"/>
</dbReference>
<comment type="similarity">
    <text evidence="1">Belongs to the DprA/Smf family.</text>
</comment>
<name>A0A852TSU9_9ACTN</name>
<protein>
    <submittedName>
        <fullName evidence="4">DNA processing protein</fullName>
    </submittedName>
</protein>
<feature type="region of interest" description="Disordered" evidence="2">
    <location>
        <begin position="1"/>
        <end position="25"/>
    </location>
</feature>
<organism evidence="4 5">
    <name type="scientific">Spinactinospora alkalitolerans</name>
    <dbReference type="NCBI Taxonomy" id="687207"/>
    <lineage>
        <taxon>Bacteria</taxon>
        <taxon>Bacillati</taxon>
        <taxon>Actinomycetota</taxon>
        <taxon>Actinomycetes</taxon>
        <taxon>Streptosporangiales</taxon>
        <taxon>Nocardiopsidaceae</taxon>
        <taxon>Spinactinospora</taxon>
    </lineage>
</organism>
<sequence>MNGPEGEAPPREEFDPSGLDADASARAGITATAEPGDPAMGLLLAEHGAARVWEALVHRERIPPPAGTDQGAHSARLERWRTRAAAVDVDALSAQAAELGARLVLPGDPEWPGQLDPLAERRPYALWVRGARDLRHACLRSVAVVGSRAASAYGLHVAGEFGHALAERSWAVVSGGAYGIDGAAHRGTLAGGATTVVVLACGLDISYPRGHENLFADVAARGVLISEHPPGTSPTRRGFLVRNRLIAALTPGTVVVEAGLRSGAMNTATHARELCRVLMAVPGPVTSALSAGCHRLLRDWQAVCVTDAADIIEQVGRIGEDLRPVDGPVLAEDRLDATARRILDSLRGRRWTGTATVAAAAGVGLDTALRHLGLLAAGGFVERGPGGWRAESGARKPHGDRVAP</sequence>
<feature type="domain" description="Smf/DprA SLOG" evidence="3">
    <location>
        <begin position="103"/>
        <end position="315"/>
    </location>
</feature>
<dbReference type="InterPro" id="IPR003488">
    <property type="entry name" value="DprA"/>
</dbReference>
<dbReference type="PANTHER" id="PTHR43022">
    <property type="entry name" value="PROTEIN SMF"/>
    <property type="match status" value="1"/>
</dbReference>
<evidence type="ECO:0000313" key="5">
    <source>
        <dbReference type="Proteomes" id="UP000589036"/>
    </source>
</evidence>